<dbReference type="AlphaFoldDB" id="A0A0N4V5J8"/>
<evidence type="ECO:0000313" key="1">
    <source>
        <dbReference type="EMBL" id="VDD90371.1"/>
    </source>
</evidence>
<gene>
    <name evidence="1" type="ORF">EVEC_LOCUS5122</name>
</gene>
<name>A0A0N4V5J8_ENTVE</name>
<reference evidence="1 2" key="2">
    <citation type="submission" date="2018-10" db="EMBL/GenBank/DDBJ databases">
        <authorList>
            <consortium name="Pathogen Informatics"/>
        </authorList>
    </citation>
    <scope>NUCLEOTIDE SEQUENCE [LARGE SCALE GENOMIC DNA]</scope>
</reference>
<keyword evidence="2" id="KW-1185">Reference proteome</keyword>
<accession>A0A0N4V5J8</accession>
<sequence>MSIVVCCITLIVLALKPRIKFERRVPIFFRNQSEDQLYASVSPIVDYDEQYDIYNVSRIENLVAKLETLYDRLEDIYNPLHTVHAQLDEPQ</sequence>
<dbReference type="Proteomes" id="UP000274131">
    <property type="component" value="Unassembled WGS sequence"/>
</dbReference>
<evidence type="ECO:0000313" key="2">
    <source>
        <dbReference type="Proteomes" id="UP000274131"/>
    </source>
</evidence>
<protein>
    <submittedName>
        <fullName evidence="3">Transmembrane protein</fullName>
    </submittedName>
</protein>
<dbReference type="WBParaSite" id="EVEC_0000551101-mRNA-1">
    <property type="protein sequence ID" value="EVEC_0000551101-mRNA-1"/>
    <property type="gene ID" value="EVEC_0000551101"/>
</dbReference>
<organism evidence="3">
    <name type="scientific">Enterobius vermicularis</name>
    <name type="common">Human pinworm</name>
    <dbReference type="NCBI Taxonomy" id="51028"/>
    <lineage>
        <taxon>Eukaryota</taxon>
        <taxon>Metazoa</taxon>
        <taxon>Ecdysozoa</taxon>
        <taxon>Nematoda</taxon>
        <taxon>Chromadorea</taxon>
        <taxon>Rhabditida</taxon>
        <taxon>Spirurina</taxon>
        <taxon>Oxyuridomorpha</taxon>
        <taxon>Oxyuroidea</taxon>
        <taxon>Oxyuridae</taxon>
        <taxon>Enterobius</taxon>
    </lineage>
</organism>
<reference evidence="3" key="1">
    <citation type="submission" date="2017-02" db="UniProtKB">
        <authorList>
            <consortium name="WormBaseParasite"/>
        </authorList>
    </citation>
    <scope>IDENTIFICATION</scope>
</reference>
<proteinExistence type="predicted"/>
<dbReference type="EMBL" id="UXUI01008061">
    <property type="protein sequence ID" value="VDD90371.1"/>
    <property type="molecule type" value="Genomic_DNA"/>
</dbReference>
<evidence type="ECO:0000313" key="3">
    <source>
        <dbReference type="WBParaSite" id="EVEC_0000551101-mRNA-1"/>
    </source>
</evidence>